<sequence length="150" mass="16720">MMSYRIFRATGAHSGIPRYHHPVKQPPAAKPPSERTQITAHCATRLGSHLCRHGDTLSVAARPPTVNSQILGERGVGFMVHVRHEVVHHDLFELGFVDIDAGKLRLPRPTAHLSAVTQRKRTFLPLLRFAYFEETAALDRAPEGARLSHP</sequence>
<dbReference type="AlphaFoldDB" id="A0AAV4M014"/>
<dbReference type="GeneID" id="94197224"/>
<evidence type="ECO:0000313" key="2">
    <source>
        <dbReference type="Proteomes" id="UP001497744"/>
    </source>
</evidence>
<evidence type="ECO:0000313" key="1">
    <source>
        <dbReference type="EMBL" id="GIX65743.1"/>
    </source>
</evidence>
<dbReference type="EMBL" id="BPLF01000005">
    <property type="protein sequence ID" value="GIX65743.1"/>
    <property type="molecule type" value="Genomic_DNA"/>
</dbReference>
<organism evidence="1 2">
    <name type="scientific">Babesia caballi</name>
    <dbReference type="NCBI Taxonomy" id="5871"/>
    <lineage>
        <taxon>Eukaryota</taxon>
        <taxon>Sar</taxon>
        <taxon>Alveolata</taxon>
        <taxon>Apicomplexa</taxon>
        <taxon>Aconoidasida</taxon>
        <taxon>Piroplasmida</taxon>
        <taxon>Babesiidae</taxon>
        <taxon>Babesia</taxon>
    </lineage>
</organism>
<comment type="caution">
    <text evidence="1">The sequence shown here is derived from an EMBL/GenBank/DDBJ whole genome shotgun (WGS) entry which is preliminary data.</text>
</comment>
<dbReference type="RefSeq" id="XP_067717812.1">
    <property type="nucleotide sequence ID" value="XM_067861711.1"/>
</dbReference>
<proteinExistence type="predicted"/>
<dbReference type="Proteomes" id="UP001497744">
    <property type="component" value="Unassembled WGS sequence"/>
</dbReference>
<reference evidence="1 2" key="1">
    <citation type="submission" date="2021-06" db="EMBL/GenBank/DDBJ databases">
        <title>Genome sequence of Babesia caballi.</title>
        <authorList>
            <person name="Yamagishi J."/>
            <person name="Kidaka T."/>
            <person name="Ochi A."/>
        </authorList>
    </citation>
    <scope>NUCLEOTIDE SEQUENCE [LARGE SCALE GENOMIC DNA]</scope>
    <source>
        <strain evidence="1">USDA-D6B2</strain>
    </source>
</reference>
<gene>
    <name evidence="1" type="ORF">BcabD6B2_51780</name>
</gene>
<protein>
    <submittedName>
        <fullName evidence="1">Uncharacterized protein</fullName>
    </submittedName>
</protein>
<name>A0AAV4M014_BABCB</name>
<keyword evidence="2" id="KW-1185">Reference proteome</keyword>
<accession>A0AAV4M014</accession>